<dbReference type="RefSeq" id="WP_376981348.1">
    <property type="nucleotide sequence ID" value="NZ_JBHLSV010000015.1"/>
</dbReference>
<dbReference type="GO" id="GO:0061542">
    <property type="term" value="F:3-demethylubiquinol 3-O-methyltransferase activity"/>
    <property type="evidence" value="ECO:0007669"/>
    <property type="project" value="UniProtKB-EC"/>
</dbReference>
<dbReference type="InterPro" id="IPR029063">
    <property type="entry name" value="SAM-dependent_MTases_sf"/>
</dbReference>
<reference evidence="3 4" key="1">
    <citation type="submission" date="2024-09" db="EMBL/GenBank/DDBJ databases">
        <authorList>
            <person name="Sun Q."/>
            <person name="Mori K."/>
        </authorList>
    </citation>
    <scope>NUCLEOTIDE SEQUENCE [LARGE SCALE GENOMIC DNA]</scope>
    <source>
        <strain evidence="3 4">CICC 10874</strain>
    </source>
</reference>
<dbReference type="Proteomes" id="UP001589793">
    <property type="component" value="Unassembled WGS sequence"/>
</dbReference>
<protein>
    <submittedName>
        <fullName evidence="3">Class I SAM-dependent methyltransferase</fullName>
        <ecNumber evidence="3">2.1.1.222</ecNumber>
        <ecNumber evidence="3">2.1.1.64</ecNumber>
    </submittedName>
</protein>
<dbReference type="SUPFAM" id="SSF53335">
    <property type="entry name" value="S-adenosyl-L-methionine-dependent methyltransferases"/>
    <property type="match status" value="1"/>
</dbReference>
<comment type="caution">
    <text evidence="3">The sequence shown here is derived from an EMBL/GenBank/DDBJ whole genome shotgun (WGS) entry which is preliminary data.</text>
</comment>
<dbReference type="GO" id="GO:0032259">
    <property type="term" value="P:methylation"/>
    <property type="evidence" value="ECO:0007669"/>
    <property type="project" value="UniProtKB-KW"/>
</dbReference>
<evidence type="ECO:0000259" key="2">
    <source>
        <dbReference type="Pfam" id="PF08241"/>
    </source>
</evidence>
<name>A0ABV6RCY3_9MICO</name>
<sequence>MDAGCGNGAKISQLAEEGASAAIGVDISAHLPPPCPGVELLQADLSDLAAMPELSGRSFDRILFLQSIGYAPDGAAALRSAKQMLTPDGVIIVTRTQPVRYAVERAEQTRGAERNYVGEEYFSTEAFPYRHAAWDEGVTLMKKPYTMSDLLNMFSAAGLWLEATVEPQLSVEQALRYPQKQAALNRHLGILLFRLRPLPTVTSSDMEPASLRPVRIRRNSPPRRRGPGVSGAPDQLIGSARSTGQAAPSKASAA</sequence>
<organism evidence="3 4">
    <name type="scientific">Brachybacterium hainanense</name>
    <dbReference type="NCBI Taxonomy" id="1541174"/>
    <lineage>
        <taxon>Bacteria</taxon>
        <taxon>Bacillati</taxon>
        <taxon>Actinomycetota</taxon>
        <taxon>Actinomycetes</taxon>
        <taxon>Micrococcales</taxon>
        <taxon>Dermabacteraceae</taxon>
        <taxon>Brachybacterium</taxon>
    </lineage>
</organism>
<dbReference type="CDD" id="cd02440">
    <property type="entry name" value="AdoMet_MTases"/>
    <property type="match status" value="1"/>
</dbReference>
<dbReference type="EC" id="2.1.1.222" evidence="3"/>
<dbReference type="GO" id="GO:0102208">
    <property type="term" value="F:2-polyprenyl-6-hydroxyphenol methylase activity"/>
    <property type="evidence" value="ECO:0007669"/>
    <property type="project" value="UniProtKB-EC"/>
</dbReference>
<dbReference type="EMBL" id="JBHLSV010000015">
    <property type="protein sequence ID" value="MFC0674837.1"/>
    <property type="molecule type" value="Genomic_DNA"/>
</dbReference>
<gene>
    <name evidence="3" type="ORF">ACFFF6_12795</name>
</gene>
<feature type="compositionally biased region" description="Basic residues" evidence="1">
    <location>
        <begin position="214"/>
        <end position="226"/>
    </location>
</feature>
<feature type="region of interest" description="Disordered" evidence="1">
    <location>
        <begin position="204"/>
        <end position="254"/>
    </location>
</feature>
<evidence type="ECO:0000256" key="1">
    <source>
        <dbReference type="SAM" id="MobiDB-lite"/>
    </source>
</evidence>
<keyword evidence="3" id="KW-0489">Methyltransferase</keyword>
<dbReference type="EC" id="2.1.1.64" evidence="3"/>
<evidence type="ECO:0000313" key="4">
    <source>
        <dbReference type="Proteomes" id="UP001589793"/>
    </source>
</evidence>
<dbReference type="Gene3D" id="3.40.50.150">
    <property type="entry name" value="Vaccinia Virus protein VP39"/>
    <property type="match status" value="1"/>
</dbReference>
<accession>A0ABV6RCY3</accession>
<dbReference type="Pfam" id="PF08241">
    <property type="entry name" value="Methyltransf_11"/>
    <property type="match status" value="1"/>
</dbReference>
<evidence type="ECO:0000313" key="3">
    <source>
        <dbReference type="EMBL" id="MFC0674837.1"/>
    </source>
</evidence>
<proteinExistence type="predicted"/>
<feature type="domain" description="Methyltransferase type 11" evidence="2">
    <location>
        <begin position="2"/>
        <end position="93"/>
    </location>
</feature>
<dbReference type="InterPro" id="IPR013216">
    <property type="entry name" value="Methyltransf_11"/>
</dbReference>
<keyword evidence="3" id="KW-0808">Transferase</keyword>
<keyword evidence="4" id="KW-1185">Reference proteome</keyword>